<dbReference type="RefSeq" id="WP_023337502.1">
    <property type="nucleotide sequence ID" value="NZ_CBCYCV010000005.1"/>
</dbReference>
<dbReference type="Pfam" id="PF00501">
    <property type="entry name" value="AMP-binding"/>
    <property type="match status" value="1"/>
</dbReference>
<comment type="caution">
    <text evidence="2">The sequence shown here is derived from an EMBL/GenBank/DDBJ whole genome shotgun (WGS) entry which is preliminary data.</text>
</comment>
<dbReference type="InterPro" id="IPR050237">
    <property type="entry name" value="ATP-dep_AMP-bd_enzyme"/>
</dbReference>
<feature type="domain" description="AMP-dependent synthetase/ligase" evidence="1">
    <location>
        <begin position="50"/>
        <end position="345"/>
    </location>
</feature>
<dbReference type="InterPro" id="IPR000873">
    <property type="entry name" value="AMP-dep_synth/lig_dom"/>
</dbReference>
<name>A0A2J0PQK1_9ENTR</name>
<dbReference type="GO" id="GO:0016877">
    <property type="term" value="F:ligase activity, forming carbon-sulfur bonds"/>
    <property type="evidence" value="ECO:0007669"/>
    <property type="project" value="UniProtKB-ARBA"/>
</dbReference>
<reference evidence="2 3" key="1">
    <citation type="journal article" date="2017" name="J. Antimicrob. Chemother.">
        <title>Characterization of the population structure, drug resistance mechanisms and plasmids of the community-associated Enterobacter cloacae complex in China.</title>
        <authorList>
            <person name="Zhou K."/>
            <person name="Yu W."/>
            <person name="Cao X."/>
            <person name="Shen P."/>
            <person name="Lu H."/>
            <person name="Luo Q."/>
            <person name="Rossen J.W.A."/>
            <person name="Xiao Y."/>
        </authorList>
    </citation>
    <scope>NUCLEOTIDE SEQUENCE [LARGE SCALE GENOMIC DNA]</scope>
    <source>
        <strain evidence="2">ECC1097</strain>
    </source>
</reference>
<evidence type="ECO:0000313" key="3">
    <source>
        <dbReference type="Proteomes" id="UP000230495"/>
    </source>
</evidence>
<proteinExistence type="predicted"/>
<dbReference type="AlphaFoldDB" id="A0A2J0PQK1"/>
<evidence type="ECO:0000313" key="2">
    <source>
        <dbReference type="EMBL" id="PJD77148.1"/>
    </source>
</evidence>
<dbReference type="PANTHER" id="PTHR43767">
    <property type="entry name" value="LONG-CHAIN-FATTY-ACID--COA LIGASE"/>
    <property type="match status" value="1"/>
</dbReference>
<gene>
    <name evidence="2" type="ORF">B9Q37_00365</name>
</gene>
<dbReference type="Gene3D" id="3.40.50.12780">
    <property type="entry name" value="N-terminal domain of ligase-like"/>
    <property type="match status" value="1"/>
</dbReference>
<dbReference type="InterPro" id="IPR042099">
    <property type="entry name" value="ANL_N_sf"/>
</dbReference>
<dbReference type="Proteomes" id="UP000230495">
    <property type="component" value="Unassembled WGS sequence"/>
</dbReference>
<dbReference type="SUPFAM" id="SSF56801">
    <property type="entry name" value="Acetyl-CoA synthetase-like"/>
    <property type="match status" value="1"/>
</dbReference>
<sequence>MLTRAEECAAFVPYEPAGLFSPVQATSAVGTSGTEGESYQYYVDYWQRQSLEPGRVVLIAMPNCPDLMYMFFAVLNSGFVPALIPPLTPAERILQMLEDFAAGALVRTPVQPGRWQELGVSAAEPLGRWQVGKCRDGGPVQTQPGQVVIATSGTSSSFSSGCVHHFDSLRRNALRHAKSIGMSASDRVLISLPMCYSTALVAQMIAALETGCEIVISGPPFSVPHYLDDLQRYGVTLSSLTPVLLRQLNAWETTLPPVLNKLTIGGDLAAPNEVEAFLLRQPWLELYLTYGISEAGPRVSTCPAHLLGRGYYASAGRPIDQTDVRILPGADGQDGQGELLISSDTLLVKRIGRGNRQTFIELDGKRWLRTGDIFFQDADGFLFFKGRISDFIVIRDEKVNIGAVKQLCREIKGVMTCKTQIVNEGDQIAGFDIVLTCDESVINETNCQQHSASLLKKLKRHERPRNINFVYCGAASLTQYK</sequence>
<protein>
    <recommendedName>
        <fullName evidence="1">AMP-dependent synthetase/ligase domain-containing protein</fullName>
    </recommendedName>
</protein>
<evidence type="ECO:0000259" key="1">
    <source>
        <dbReference type="Pfam" id="PF00501"/>
    </source>
</evidence>
<dbReference type="OrthoDB" id="9803968at2"/>
<organism evidence="2">
    <name type="scientific">Enterobacter kobei</name>
    <dbReference type="NCBI Taxonomy" id="208224"/>
    <lineage>
        <taxon>Bacteria</taxon>
        <taxon>Pseudomonadati</taxon>
        <taxon>Pseudomonadota</taxon>
        <taxon>Gammaproteobacteria</taxon>
        <taxon>Enterobacterales</taxon>
        <taxon>Enterobacteriaceae</taxon>
        <taxon>Enterobacter</taxon>
        <taxon>Enterobacter cloacae complex</taxon>
    </lineage>
</organism>
<dbReference type="PANTHER" id="PTHR43767:SF1">
    <property type="entry name" value="NONRIBOSOMAL PEPTIDE SYNTHASE PES1 (EUROFUNG)-RELATED"/>
    <property type="match status" value="1"/>
</dbReference>
<dbReference type="EMBL" id="NEEU01000001">
    <property type="protein sequence ID" value="PJD77148.1"/>
    <property type="molecule type" value="Genomic_DNA"/>
</dbReference>
<accession>A0A2J0PQK1</accession>